<dbReference type="OrthoDB" id="1929523at2759"/>
<evidence type="ECO:0000256" key="4">
    <source>
        <dbReference type="ARBA" id="ARBA00023136"/>
    </source>
</evidence>
<keyword evidence="2 5" id="KW-0812">Transmembrane</keyword>
<dbReference type="InterPro" id="IPR004864">
    <property type="entry name" value="LEA_2"/>
</dbReference>
<evidence type="ECO:0000256" key="1">
    <source>
        <dbReference type="ARBA" id="ARBA00004167"/>
    </source>
</evidence>
<evidence type="ECO:0000256" key="2">
    <source>
        <dbReference type="ARBA" id="ARBA00022692"/>
    </source>
</evidence>
<keyword evidence="3 5" id="KW-1133">Transmembrane helix</keyword>
<dbReference type="EMBL" id="NKXS01005870">
    <property type="protein sequence ID" value="PIN02549.1"/>
    <property type="molecule type" value="Genomic_DNA"/>
</dbReference>
<dbReference type="PANTHER" id="PTHR31234:SF65">
    <property type="entry name" value="LATE EMBRYOGENESIS ABUNDANT PROTEIN, LEA_2 SUBGROUP"/>
    <property type="match status" value="1"/>
</dbReference>
<dbReference type="STRING" id="429701.A0A2G9GB87"/>
<comment type="caution">
    <text evidence="7">The sequence shown here is derived from an EMBL/GenBank/DDBJ whole genome shotgun (WGS) entry which is preliminary data.</text>
</comment>
<evidence type="ECO:0000313" key="7">
    <source>
        <dbReference type="EMBL" id="PIN02549.1"/>
    </source>
</evidence>
<organism evidence="7 8">
    <name type="scientific">Handroanthus impetiginosus</name>
    <dbReference type="NCBI Taxonomy" id="429701"/>
    <lineage>
        <taxon>Eukaryota</taxon>
        <taxon>Viridiplantae</taxon>
        <taxon>Streptophyta</taxon>
        <taxon>Embryophyta</taxon>
        <taxon>Tracheophyta</taxon>
        <taxon>Spermatophyta</taxon>
        <taxon>Magnoliopsida</taxon>
        <taxon>eudicotyledons</taxon>
        <taxon>Gunneridae</taxon>
        <taxon>Pentapetalae</taxon>
        <taxon>asterids</taxon>
        <taxon>lamiids</taxon>
        <taxon>Lamiales</taxon>
        <taxon>Bignoniaceae</taxon>
        <taxon>Crescentiina</taxon>
        <taxon>Tabebuia alliance</taxon>
        <taxon>Handroanthus</taxon>
    </lineage>
</organism>
<dbReference type="InterPro" id="IPR044839">
    <property type="entry name" value="NDR1-like"/>
</dbReference>
<reference evidence="8" key="1">
    <citation type="journal article" date="2018" name="Gigascience">
        <title>Genome assembly of the Pink Ipe (Handroanthus impetiginosus, Bignoniaceae), a highly valued, ecologically keystone Neotropical timber forest tree.</title>
        <authorList>
            <person name="Silva-Junior O.B."/>
            <person name="Grattapaglia D."/>
            <person name="Novaes E."/>
            <person name="Collevatti R.G."/>
        </authorList>
    </citation>
    <scope>NUCLEOTIDE SEQUENCE [LARGE SCALE GENOMIC DNA]</scope>
    <source>
        <strain evidence="8">cv. UFG-1</strain>
    </source>
</reference>
<dbReference type="Gene3D" id="2.60.40.1820">
    <property type="match status" value="1"/>
</dbReference>
<dbReference type="AlphaFoldDB" id="A0A2G9GB87"/>
<feature type="transmembrane region" description="Helical" evidence="5">
    <location>
        <begin position="7"/>
        <end position="31"/>
    </location>
</feature>
<evidence type="ECO:0000259" key="6">
    <source>
        <dbReference type="Pfam" id="PF03168"/>
    </source>
</evidence>
<comment type="subcellular location">
    <subcellularLocation>
        <location evidence="1">Membrane</location>
        <topology evidence="1">Single-pass membrane protein</topology>
    </subcellularLocation>
</comment>
<protein>
    <recommendedName>
        <fullName evidence="6">Late embryogenesis abundant protein LEA-2 subgroup domain-containing protein</fullName>
    </recommendedName>
</protein>
<dbReference type="GO" id="GO:0016020">
    <property type="term" value="C:membrane"/>
    <property type="evidence" value="ECO:0007669"/>
    <property type="project" value="UniProtKB-SubCell"/>
</dbReference>
<feature type="domain" description="Late embryogenesis abundant protein LEA-2 subgroup" evidence="6">
    <location>
        <begin position="69"/>
        <end position="155"/>
    </location>
</feature>
<evidence type="ECO:0000256" key="3">
    <source>
        <dbReference type="ARBA" id="ARBA00022989"/>
    </source>
</evidence>
<gene>
    <name evidence="7" type="ORF">CDL12_24936</name>
</gene>
<proteinExistence type="predicted"/>
<dbReference type="Pfam" id="PF03168">
    <property type="entry name" value="LEA_2"/>
    <property type="match status" value="1"/>
</dbReference>
<keyword evidence="4 5" id="KW-0472">Membrane</keyword>
<dbReference type="PANTHER" id="PTHR31234">
    <property type="entry name" value="LATE EMBRYOGENESIS ABUNDANT (LEA) HYDROXYPROLINE-RICH GLYCOPROTEIN FAMILY"/>
    <property type="match status" value="1"/>
</dbReference>
<name>A0A2G9GB87_9LAMI</name>
<accession>A0A2G9GB87</accession>
<keyword evidence="8" id="KW-1185">Reference proteome</keyword>
<evidence type="ECO:0000256" key="5">
    <source>
        <dbReference type="SAM" id="Phobius"/>
    </source>
</evidence>
<sequence>MRKTRGCICLWVTAVILGLASLFLILVFTVFKPKHPVTAVNSITISHLDFSIDITNLRVHLNLSLDAVVAVENPNRVGFKYNNSTAFLRYRGNDVGEIPIPVGEIGAHATRILNLTLTLMADRLLSDSDFFSDVKTGTLRSQIFIRLPGKVRVLFVFYVVAYATCDMEINLITRRVDNQICHYKTKL</sequence>
<evidence type="ECO:0000313" key="8">
    <source>
        <dbReference type="Proteomes" id="UP000231279"/>
    </source>
</evidence>
<dbReference type="GO" id="GO:0098542">
    <property type="term" value="P:defense response to other organism"/>
    <property type="evidence" value="ECO:0007669"/>
    <property type="project" value="InterPro"/>
</dbReference>
<dbReference type="Proteomes" id="UP000231279">
    <property type="component" value="Unassembled WGS sequence"/>
</dbReference>